<gene>
    <name evidence="2" type="ORF">TNCT_686101</name>
</gene>
<dbReference type="EMBL" id="BMAO01019110">
    <property type="protein sequence ID" value="GFR28387.1"/>
    <property type="molecule type" value="Genomic_DNA"/>
</dbReference>
<reference evidence="2" key="1">
    <citation type="submission" date="2020-07" db="EMBL/GenBank/DDBJ databases">
        <title>Multicomponent nature underlies the extraordinary mechanical properties of spider dragline silk.</title>
        <authorList>
            <person name="Kono N."/>
            <person name="Nakamura H."/>
            <person name="Mori M."/>
            <person name="Yoshida Y."/>
            <person name="Ohtoshi R."/>
            <person name="Malay A.D."/>
            <person name="Moran D.A.P."/>
            <person name="Tomita M."/>
            <person name="Numata K."/>
            <person name="Arakawa K."/>
        </authorList>
    </citation>
    <scope>NUCLEOTIDE SEQUENCE</scope>
</reference>
<dbReference type="AlphaFoldDB" id="A0A8X6M1D6"/>
<feature type="region of interest" description="Disordered" evidence="1">
    <location>
        <begin position="63"/>
        <end position="93"/>
    </location>
</feature>
<evidence type="ECO:0000313" key="2">
    <source>
        <dbReference type="EMBL" id="GFR28387.1"/>
    </source>
</evidence>
<name>A0A8X6M1D6_TRICU</name>
<evidence type="ECO:0000313" key="3">
    <source>
        <dbReference type="Proteomes" id="UP000887116"/>
    </source>
</evidence>
<accession>A0A8X6M1D6</accession>
<organism evidence="2 3">
    <name type="scientific">Trichonephila clavata</name>
    <name type="common">Joro spider</name>
    <name type="synonym">Nephila clavata</name>
    <dbReference type="NCBI Taxonomy" id="2740835"/>
    <lineage>
        <taxon>Eukaryota</taxon>
        <taxon>Metazoa</taxon>
        <taxon>Ecdysozoa</taxon>
        <taxon>Arthropoda</taxon>
        <taxon>Chelicerata</taxon>
        <taxon>Arachnida</taxon>
        <taxon>Araneae</taxon>
        <taxon>Araneomorphae</taxon>
        <taxon>Entelegynae</taxon>
        <taxon>Araneoidea</taxon>
        <taxon>Nephilidae</taxon>
        <taxon>Trichonephila</taxon>
    </lineage>
</organism>
<proteinExistence type="predicted"/>
<evidence type="ECO:0000256" key="1">
    <source>
        <dbReference type="SAM" id="MobiDB-lite"/>
    </source>
</evidence>
<keyword evidence="3" id="KW-1185">Reference proteome</keyword>
<sequence length="93" mass="10403">MIIISAKNPFLPLNAFFTDGKNSDDLTRNRQRNLKGQLKLLNRFRSAATPGERRVRFASLKRAHRISQPQKHNKISGCLPGGGGNRSMSADKK</sequence>
<protein>
    <submittedName>
        <fullName evidence="2">Uncharacterized protein</fullName>
    </submittedName>
</protein>
<dbReference type="Proteomes" id="UP000887116">
    <property type="component" value="Unassembled WGS sequence"/>
</dbReference>
<comment type="caution">
    <text evidence="2">The sequence shown here is derived from an EMBL/GenBank/DDBJ whole genome shotgun (WGS) entry which is preliminary data.</text>
</comment>